<dbReference type="Gene3D" id="1.20.1070.10">
    <property type="entry name" value="Rhodopsin 7-helix transmembrane proteins"/>
    <property type="match status" value="1"/>
</dbReference>
<proteinExistence type="predicted"/>
<feature type="region of interest" description="Disordered" evidence="5">
    <location>
        <begin position="485"/>
        <end position="507"/>
    </location>
</feature>
<feature type="transmembrane region" description="Helical" evidence="6">
    <location>
        <begin position="426"/>
        <end position="445"/>
    </location>
</feature>
<dbReference type="AlphaFoldDB" id="A0A9N9I1J8"/>
<gene>
    <name evidence="7" type="ORF">ALEPTO_LOCUS12065</name>
</gene>
<sequence length="549" mass="61483">MGDTELASTKAYNNMNKIVFIIGIFLISILASVPSSLAYPTLRDTLSNTSIIIISESRVSHLVSNYNINNNAEKDLYKKTKRDSIRENDSVAPENSDTSNSSLGSDSTEDSDLNESKVKDELVIVKIAGEPENQNNDTSLANQPEQNDQYRESAVRGNDYIQFYVVTISGLSAASISQSSNLYMLYRILSRPGWYDSWNHRFPFYLAVQDTFFNLNMIAEWVEILSTEKFPETLVCKIQGGFLNFSIAWNVMLVTSTAITAYIKVYRERQVNFGRFDWKFHFVCLTTPCLIIGAGMLSDAYGTSTYWCQINVASLSGRINMLALSGIIIICTFITAYCYIKVITKIKASLAKLQSMRNNTFPTNPTALQNRYSAYSSTGVADSNSRFSAFYQARKNSVTTLRSNNRMAHDRTFGWEDEAIGKMSSYILVFVCQWGPGILAYILIFNGCNNIISNTTMVLFVHLGGFFNAIVYLRQHGYFSPRIRPERSASPNDSFMKTSPSPQDSLKISKVPSNRTSLCVPGTGSTNSKGREHLSTDEPELNITVEIEL</sequence>
<protein>
    <submittedName>
        <fullName evidence="7">13131_t:CDS:1</fullName>
    </submittedName>
</protein>
<keyword evidence="3 6" id="KW-1133">Transmembrane helix</keyword>
<keyword evidence="2 6" id="KW-0812">Transmembrane</keyword>
<dbReference type="GO" id="GO:0007189">
    <property type="term" value="P:adenylate cyclase-activating G protein-coupled receptor signaling pathway"/>
    <property type="evidence" value="ECO:0007669"/>
    <property type="project" value="TreeGrafter"/>
</dbReference>
<dbReference type="SUPFAM" id="SSF81321">
    <property type="entry name" value="Family A G protein-coupled receptor-like"/>
    <property type="match status" value="1"/>
</dbReference>
<name>A0A9N9I1J8_9GLOM</name>
<feature type="compositionally biased region" description="Polar residues" evidence="5">
    <location>
        <begin position="489"/>
        <end position="507"/>
    </location>
</feature>
<comment type="subcellular location">
    <subcellularLocation>
        <location evidence="1">Membrane</location>
        <topology evidence="1">Multi-pass membrane protein</topology>
    </subcellularLocation>
</comment>
<comment type="caution">
    <text evidence="7">The sequence shown here is derived from an EMBL/GenBank/DDBJ whole genome shotgun (WGS) entry which is preliminary data.</text>
</comment>
<dbReference type="OrthoDB" id="2439438at2759"/>
<dbReference type="GO" id="GO:0004930">
    <property type="term" value="F:G protein-coupled receptor activity"/>
    <property type="evidence" value="ECO:0007669"/>
    <property type="project" value="TreeGrafter"/>
</dbReference>
<evidence type="ECO:0000256" key="4">
    <source>
        <dbReference type="ARBA" id="ARBA00023136"/>
    </source>
</evidence>
<dbReference type="Proteomes" id="UP000789508">
    <property type="component" value="Unassembled WGS sequence"/>
</dbReference>
<evidence type="ECO:0000313" key="8">
    <source>
        <dbReference type="Proteomes" id="UP000789508"/>
    </source>
</evidence>
<accession>A0A9N9I1J8</accession>
<evidence type="ECO:0000256" key="6">
    <source>
        <dbReference type="SAM" id="Phobius"/>
    </source>
</evidence>
<reference evidence="7" key="1">
    <citation type="submission" date="2021-06" db="EMBL/GenBank/DDBJ databases">
        <authorList>
            <person name="Kallberg Y."/>
            <person name="Tangrot J."/>
            <person name="Rosling A."/>
        </authorList>
    </citation>
    <scope>NUCLEOTIDE SEQUENCE</scope>
    <source>
        <strain evidence="7">FL130A</strain>
    </source>
</reference>
<feature type="compositionally biased region" description="Low complexity" evidence="5">
    <location>
        <begin position="94"/>
        <end position="106"/>
    </location>
</feature>
<feature type="transmembrane region" description="Helical" evidence="6">
    <location>
        <begin position="451"/>
        <end position="473"/>
    </location>
</feature>
<evidence type="ECO:0000313" key="7">
    <source>
        <dbReference type="EMBL" id="CAG8715611.1"/>
    </source>
</evidence>
<dbReference type="GO" id="GO:0005886">
    <property type="term" value="C:plasma membrane"/>
    <property type="evidence" value="ECO:0007669"/>
    <property type="project" value="TreeGrafter"/>
</dbReference>
<feature type="transmembrane region" description="Helical" evidence="6">
    <location>
        <begin position="278"/>
        <end position="298"/>
    </location>
</feature>
<dbReference type="PANTHER" id="PTHR23112:SF0">
    <property type="entry name" value="TRANSMEMBRANE PROTEIN 116"/>
    <property type="match status" value="1"/>
</dbReference>
<dbReference type="PANTHER" id="PTHR23112">
    <property type="entry name" value="G PROTEIN-COUPLED RECEPTOR 157-RELATED"/>
    <property type="match status" value="1"/>
</dbReference>
<feature type="region of interest" description="Disordered" evidence="5">
    <location>
        <begin position="132"/>
        <end position="152"/>
    </location>
</feature>
<evidence type="ECO:0000256" key="2">
    <source>
        <dbReference type="ARBA" id="ARBA00022692"/>
    </source>
</evidence>
<evidence type="ECO:0000256" key="1">
    <source>
        <dbReference type="ARBA" id="ARBA00004141"/>
    </source>
</evidence>
<organism evidence="7 8">
    <name type="scientific">Ambispora leptoticha</name>
    <dbReference type="NCBI Taxonomy" id="144679"/>
    <lineage>
        <taxon>Eukaryota</taxon>
        <taxon>Fungi</taxon>
        <taxon>Fungi incertae sedis</taxon>
        <taxon>Mucoromycota</taxon>
        <taxon>Glomeromycotina</taxon>
        <taxon>Glomeromycetes</taxon>
        <taxon>Archaeosporales</taxon>
        <taxon>Ambisporaceae</taxon>
        <taxon>Ambispora</taxon>
    </lineage>
</organism>
<feature type="transmembrane region" description="Helical" evidence="6">
    <location>
        <begin position="247"/>
        <end position="266"/>
    </location>
</feature>
<feature type="compositionally biased region" description="Polar residues" evidence="5">
    <location>
        <begin position="132"/>
        <end position="147"/>
    </location>
</feature>
<feature type="compositionally biased region" description="Basic and acidic residues" evidence="5">
    <location>
        <begin position="79"/>
        <end position="89"/>
    </location>
</feature>
<dbReference type="EMBL" id="CAJVPS010024180">
    <property type="protein sequence ID" value="CAG8715611.1"/>
    <property type="molecule type" value="Genomic_DNA"/>
</dbReference>
<keyword evidence="8" id="KW-1185">Reference proteome</keyword>
<evidence type="ECO:0000256" key="5">
    <source>
        <dbReference type="SAM" id="MobiDB-lite"/>
    </source>
</evidence>
<feature type="region of interest" description="Disordered" evidence="5">
    <location>
        <begin position="79"/>
        <end position="115"/>
    </location>
</feature>
<feature type="transmembrane region" description="Helical" evidence="6">
    <location>
        <begin position="318"/>
        <end position="340"/>
    </location>
</feature>
<keyword evidence="4 6" id="KW-0472">Membrane</keyword>
<evidence type="ECO:0000256" key="3">
    <source>
        <dbReference type="ARBA" id="ARBA00022989"/>
    </source>
</evidence>